<feature type="region of interest" description="Disordered" evidence="1">
    <location>
        <begin position="1"/>
        <end position="32"/>
    </location>
</feature>
<reference evidence="2 3" key="2">
    <citation type="journal article" date="2008" name="Bioinformatics">
        <title>Assembly reconciliation.</title>
        <authorList>
            <person name="Zimin A.V."/>
            <person name="Smith D.R."/>
            <person name="Sutton G."/>
            <person name="Yorke J.A."/>
        </authorList>
    </citation>
    <scope>NUCLEOTIDE SEQUENCE [LARGE SCALE GENOMIC DNA]</scope>
    <source>
        <strain evidence="2 3">TSC#14021-0224.01</strain>
    </source>
</reference>
<dbReference type="EMBL" id="CH954179">
    <property type="protein sequence ID" value="KQS61979.1"/>
    <property type="molecule type" value="Genomic_DNA"/>
</dbReference>
<evidence type="ECO:0000313" key="2">
    <source>
        <dbReference type="EMBL" id="KQS61979.1"/>
    </source>
</evidence>
<sequence length="127" mass="14385">MQNAKTRNEPQSNAFKSKQSNQAANKRPKAVHDSCDDWGFHMERYIACLPESPGREKCNPMAHLHTKPFDCGPKASGRWLQMASKQLLVWAENLSRTSQLGIDRLARGVRPLQLSQNECFLYIASDV</sequence>
<keyword evidence="3" id="KW-1185">Reference proteome</keyword>
<protein>
    <submittedName>
        <fullName evidence="2">Uncharacterized protein</fullName>
    </submittedName>
</protein>
<gene>
    <name evidence="2" type="primary">Dere\GG26955</name>
    <name evidence="2" type="synonym">GG26955</name>
    <name evidence="2" type="ORF">Dere_GG26955</name>
</gene>
<dbReference type="AlphaFoldDB" id="A0A0Q5VUQ7"/>
<feature type="compositionally biased region" description="Polar residues" evidence="1">
    <location>
        <begin position="1"/>
        <end position="24"/>
    </location>
</feature>
<dbReference type="Proteomes" id="UP000008711">
    <property type="component" value="Unassembled WGS sequence"/>
</dbReference>
<evidence type="ECO:0000313" key="3">
    <source>
        <dbReference type="Proteomes" id="UP000008711"/>
    </source>
</evidence>
<accession>A0A0Q5VUQ7</accession>
<reference evidence="2 3" key="1">
    <citation type="journal article" date="2007" name="Nature">
        <title>Evolution of genes and genomes on the Drosophila phylogeny.</title>
        <authorList>
            <consortium name="Drosophila 12 Genomes Consortium"/>
            <person name="Clark A.G."/>
            <person name="Eisen M.B."/>
            <person name="Smith D.R."/>
            <person name="Bergman C.M."/>
            <person name="Oliver B."/>
            <person name="Markow T.A."/>
            <person name="Kaufman T.C."/>
            <person name="Kellis M."/>
            <person name="Gelbart W."/>
            <person name="Iyer V.N."/>
            <person name="Pollard D.A."/>
            <person name="Sackton T.B."/>
            <person name="Larracuente A.M."/>
            <person name="Singh N.D."/>
            <person name="Abad J.P."/>
            <person name="Abt D.N."/>
            <person name="Adryan B."/>
            <person name="Aguade M."/>
            <person name="Akashi H."/>
            <person name="Anderson W.W."/>
            <person name="Aquadro C.F."/>
            <person name="Ardell D.H."/>
            <person name="Arguello R."/>
            <person name="Artieri C.G."/>
            <person name="Barbash D.A."/>
            <person name="Barker D."/>
            <person name="Barsanti P."/>
            <person name="Batterham P."/>
            <person name="Batzoglou S."/>
            <person name="Begun D."/>
            <person name="Bhutkar A."/>
            <person name="Blanco E."/>
            <person name="Bosak S.A."/>
            <person name="Bradley R.K."/>
            <person name="Brand A.D."/>
            <person name="Brent M.R."/>
            <person name="Brooks A.N."/>
            <person name="Brown R.H."/>
            <person name="Butlin R.K."/>
            <person name="Caggese C."/>
            <person name="Calvi B.R."/>
            <person name="Bernardo de Carvalho A."/>
            <person name="Caspi A."/>
            <person name="Castrezana S."/>
            <person name="Celniker S.E."/>
            <person name="Chang J.L."/>
            <person name="Chapple C."/>
            <person name="Chatterji S."/>
            <person name="Chinwalla A."/>
            <person name="Civetta A."/>
            <person name="Clifton S.W."/>
            <person name="Comeron J.M."/>
            <person name="Costello J.C."/>
            <person name="Coyne J.A."/>
            <person name="Daub J."/>
            <person name="David R.G."/>
            <person name="Delcher A.L."/>
            <person name="Delehaunty K."/>
            <person name="Do C.B."/>
            <person name="Ebling H."/>
            <person name="Edwards K."/>
            <person name="Eickbush T."/>
            <person name="Evans J.D."/>
            <person name="Filipski A."/>
            <person name="Findeiss S."/>
            <person name="Freyhult E."/>
            <person name="Fulton L."/>
            <person name="Fulton R."/>
            <person name="Garcia A.C."/>
            <person name="Gardiner A."/>
            <person name="Garfield D.A."/>
            <person name="Garvin B.E."/>
            <person name="Gibson G."/>
            <person name="Gilbert D."/>
            <person name="Gnerre S."/>
            <person name="Godfrey J."/>
            <person name="Good R."/>
            <person name="Gotea V."/>
            <person name="Gravely B."/>
            <person name="Greenberg A.J."/>
            <person name="Griffiths-Jones S."/>
            <person name="Gross S."/>
            <person name="Guigo R."/>
            <person name="Gustafson E.A."/>
            <person name="Haerty W."/>
            <person name="Hahn M.W."/>
            <person name="Halligan D.L."/>
            <person name="Halpern A.L."/>
            <person name="Halter G.M."/>
            <person name="Han M.V."/>
            <person name="Heger A."/>
            <person name="Hillier L."/>
            <person name="Hinrichs A.S."/>
            <person name="Holmes I."/>
            <person name="Hoskins R.A."/>
            <person name="Hubisz M.J."/>
            <person name="Hultmark D."/>
            <person name="Huntley M.A."/>
            <person name="Jaffe D.B."/>
            <person name="Jagadeeshan S."/>
            <person name="Jeck W.R."/>
            <person name="Johnson J."/>
            <person name="Jones C.D."/>
            <person name="Jordan W.C."/>
            <person name="Karpen G.H."/>
            <person name="Kataoka E."/>
            <person name="Keightley P.D."/>
            <person name="Kheradpour P."/>
            <person name="Kirkness E.F."/>
            <person name="Koerich L.B."/>
            <person name="Kristiansen K."/>
            <person name="Kudrna D."/>
            <person name="Kulathinal R.J."/>
            <person name="Kumar S."/>
            <person name="Kwok R."/>
            <person name="Lander E."/>
            <person name="Langley C.H."/>
            <person name="Lapoint R."/>
            <person name="Lazzaro B.P."/>
            <person name="Lee S.J."/>
            <person name="Levesque L."/>
            <person name="Li R."/>
            <person name="Lin C.F."/>
            <person name="Lin M.F."/>
            <person name="Lindblad-Toh K."/>
            <person name="Llopart A."/>
            <person name="Long M."/>
            <person name="Low L."/>
            <person name="Lozovsky E."/>
            <person name="Lu J."/>
            <person name="Luo M."/>
            <person name="Machado C.A."/>
            <person name="Makalowski W."/>
            <person name="Marzo M."/>
            <person name="Matsuda M."/>
            <person name="Matzkin L."/>
            <person name="McAllister B."/>
            <person name="McBride C.S."/>
            <person name="McKernan B."/>
            <person name="McKernan K."/>
            <person name="Mendez-Lago M."/>
            <person name="Minx P."/>
            <person name="Mollenhauer M.U."/>
            <person name="Montooth K."/>
            <person name="Mount S.M."/>
            <person name="Mu X."/>
            <person name="Myers E."/>
            <person name="Negre B."/>
            <person name="Newfeld S."/>
            <person name="Nielsen R."/>
            <person name="Noor M.A."/>
            <person name="O'Grady P."/>
            <person name="Pachter L."/>
            <person name="Papaceit M."/>
            <person name="Parisi M.J."/>
            <person name="Parisi M."/>
            <person name="Parts L."/>
            <person name="Pedersen J.S."/>
            <person name="Pesole G."/>
            <person name="Phillippy A.M."/>
            <person name="Ponting C.P."/>
            <person name="Pop M."/>
            <person name="Porcelli D."/>
            <person name="Powell J.R."/>
            <person name="Prohaska S."/>
            <person name="Pruitt K."/>
            <person name="Puig M."/>
            <person name="Quesneville H."/>
            <person name="Ram K.R."/>
            <person name="Rand D."/>
            <person name="Rasmussen M.D."/>
            <person name="Reed L.K."/>
            <person name="Reenan R."/>
            <person name="Reily A."/>
            <person name="Remington K.A."/>
            <person name="Rieger T.T."/>
            <person name="Ritchie M.G."/>
            <person name="Robin C."/>
            <person name="Rogers Y.H."/>
            <person name="Rohde C."/>
            <person name="Rozas J."/>
            <person name="Rubenfield M.J."/>
            <person name="Ruiz A."/>
            <person name="Russo S."/>
            <person name="Salzberg S.L."/>
            <person name="Sanchez-Gracia A."/>
            <person name="Saranga D.J."/>
            <person name="Sato H."/>
            <person name="Schaeffer S.W."/>
            <person name="Schatz M.C."/>
            <person name="Schlenke T."/>
            <person name="Schwartz R."/>
            <person name="Segarra C."/>
            <person name="Singh R.S."/>
            <person name="Sirot L."/>
            <person name="Sirota M."/>
            <person name="Sisneros N.B."/>
            <person name="Smith C.D."/>
            <person name="Smith T.F."/>
            <person name="Spieth J."/>
            <person name="Stage D.E."/>
            <person name="Stark A."/>
            <person name="Stephan W."/>
            <person name="Strausberg R.L."/>
            <person name="Strempel S."/>
            <person name="Sturgill D."/>
            <person name="Sutton G."/>
            <person name="Sutton G.G."/>
            <person name="Tao W."/>
            <person name="Teichmann S."/>
            <person name="Tobari Y.N."/>
            <person name="Tomimura Y."/>
            <person name="Tsolas J.M."/>
            <person name="Valente V.L."/>
            <person name="Venter E."/>
            <person name="Venter J.C."/>
            <person name="Vicario S."/>
            <person name="Vieira F.G."/>
            <person name="Vilella A.J."/>
            <person name="Villasante A."/>
            <person name="Walenz B."/>
            <person name="Wang J."/>
            <person name="Wasserman M."/>
            <person name="Watts T."/>
            <person name="Wilson D."/>
            <person name="Wilson R.K."/>
            <person name="Wing R.A."/>
            <person name="Wolfner M.F."/>
            <person name="Wong A."/>
            <person name="Wong G.K."/>
            <person name="Wu C.I."/>
            <person name="Wu G."/>
            <person name="Yamamoto D."/>
            <person name="Yang H.P."/>
            <person name="Yang S.P."/>
            <person name="Yorke J.A."/>
            <person name="Yoshida K."/>
            <person name="Zdobnov E."/>
            <person name="Zhang P."/>
            <person name="Zhang Y."/>
            <person name="Zimin A.V."/>
            <person name="Baldwin J."/>
            <person name="Abdouelleil A."/>
            <person name="Abdulkadir J."/>
            <person name="Abebe A."/>
            <person name="Abera B."/>
            <person name="Abreu J."/>
            <person name="Acer S.C."/>
            <person name="Aftuck L."/>
            <person name="Alexander A."/>
            <person name="An P."/>
            <person name="Anderson E."/>
            <person name="Anderson S."/>
            <person name="Arachi H."/>
            <person name="Azer M."/>
            <person name="Bachantsang P."/>
            <person name="Barry A."/>
            <person name="Bayul T."/>
            <person name="Berlin A."/>
            <person name="Bessette D."/>
            <person name="Bloom T."/>
            <person name="Blye J."/>
            <person name="Boguslavskiy L."/>
            <person name="Bonnet C."/>
            <person name="Boukhgalter B."/>
            <person name="Bourzgui I."/>
            <person name="Brown A."/>
            <person name="Cahill P."/>
            <person name="Channer S."/>
            <person name="Cheshatsang Y."/>
            <person name="Chuda L."/>
            <person name="Citroen M."/>
            <person name="Collymore A."/>
            <person name="Cooke P."/>
            <person name="Costello M."/>
            <person name="D'Aco K."/>
            <person name="Daza R."/>
            <person name="De Haan G."/>
            <person name="DeGray S."/>
            <person name="DeMaso C."/>
            <person name="Dhargay N."/>
            <person name="Dooley K."/>
            <person name="Dooley E."/>
            <person name="Doricent M."/>
            <person name="Dorje P."/>
            <person name="Dorjee K."/>
            <person name="Dupes A."/>
            <person name="Elong R."/>
            <person name="Falk J."/>
            <person name="Farina A."/>
            <person name="Faro S."/>
            <person name="Ferguson D."/>
            <person name="Fisher S."/>
            <person name="Foley C.D."/>
            <person name="Franke A."/>
            <person name="Friedrich D."/>
            <person name="Gadbois L."/>
            <person name="Gearin G."/>
            <person name="Gearin C.R."/>
            <person name="Giannoukos G."/>
            <person name="Goode T."/>
            <person name="Graham J."/>
            <person name="Grandbois E."/>
            <person name="Grewal S."/>
            <person name="Gyaltsen K."/>
            <person name="Hafez N."/>
            <person name="Hagos B."/>
            <person name="Hall J."/>
            <person name="Henson C."/>
            <person name="Hollinger A."/>
            <person name="Honan T."/>
            <person name="Huard M.D."/>
            <person name="Hughes L."/>
            <person name="Hurhula B."/>
            <person name="Husby M.E."/>
            <person name="Kamat A."/>
            <person name="Kanga B."/>
            <person name="Kashin S."/>
            <person name="Khazanovich D."/>
            <person name="Kisner P."/>
            <person name="Lance K."/>
            <person name="Lara M."/>
            <person name="Lee W."/>
            <person name="Lennon N."/>
            <person name="Letendre F."/>
            <person name="LeVine R."/>
            <person name="Lipovsky A."/>
            <person name="Liu X."/>
            <person name="Liu J."/>
            <person name="Liu S."/>
            <person name="Lokyitsang T."/>
            <person name="Lokyitsang Y."/>
            <person name="Lubonja R."/>
            <person name="Lui A."/>
            <person name="MacDonald P."/>
            <person name="Magnisalis V."/>
            <person name="Maru K."/>
            <person name="Matthews C."/>
            <person name="McCusker W."/>
            <person name="McDonough S."/>
            <person name="Mehta T."/>
            <person name="Meldrim J."/>
            <person name="Meneus L."/>
            <person name="Mihai O."/>
            <person name="Mihalev A."/>
            <person name="Mihova T."/>
            <person name="Mittelman R."/>
            <person name="Mlenga V."/>
            <person name="Montmayeur A."/>
            <person name="Mulrain L."/>
            <person name="Navidi A."/>
            <person name="Naylor J."/>
            <person name="Negash T."/>
            <person name="Nguyen T."/>
            <person name="Nguyen N."/>
            <person name="Nicol R."/>
            <person name="Norbu C."/>
            <person name="Norbu N."/>
            <person name="Novod N."/>
            <person name="O'Neill B."/>
            <person name="Osman S."/>
            <person name="Markiewicz E."/>
            <person name="Oyono O.L."/>
            <person name="Patti C."/>
            <person name="Phunkhang P."/>
            <person name="Pierre F."/>
            <person name="Priest M."/>
            <person name="Raghuraman S."/>
            <person name="Rege F."/>
            <person name="Reyes R."/>
            <person name="Rise C."/>
            <person name="Rogov P."/>
            <person name="Ross K."/>
            <person name="Ryan E."/>
            <person name="Settipalli S."/>
            <person name="Shea T."/>
            <person name="Sherpa N."/>
            <person name="Shi L."/>
            <person name="Shih D."/>
            <person name="Sparrow T."/>
            <person name="Spaulding J."/>
            <person name="Stalker J."/>
            <person name="Stange-Thomann N."/>
            <person name="Stavropoulos S."/>
            <person name="Stone C."/>
            <person name="Strader C."/>
            <person name="Tesfaye S."/>
            <person name="Thomson T."/>
            <person name="Thoulutsang Y."/>
            <person name="Thoulutsang D."/>
            <person name="Topham K."/>
            <person name="Topping I."/>
            <person name="Tsamla T."/>
            <person name="Vassiliev H."/>
            <person name="Vo A."/>
            <person name="Wangchuk T."/>
            <person name="Wangdi T."/>
            <person name="Weiand M."/>
            <person name="Wilkinson J."/>
            <person name="Wilson A."/>
            <person name="Yadav S."/>
            <person name="Young G."/>
            <person name="Yu Q."/>
            <person name="Zembek L."/>
            <person name="Zhong D."/>
            <person name="Zimmer A."/>
            <person name="Zwirko Z."/>
            <person name="Jaffe D.B."/>
            <person name="Alvarez P."/>
            <person name="Brockman W."/>
            <person name="Butler J."/>
            <person name="Chin C."/>
            <person name="Gnerre S."/>
            <person name="Grabherr M."/>
            <person name="Kleber M."/>
            <person name="Mauceli E."/>
            <person name="MacCallum I."/>
        </authorList>
    </citation>
    <scope>NUCLEOTIDE SEQUENCE [LARGE SCALE GENOMIC DNA]</scope>
    <source>
        <strain evidence="2 3">TSC#14021-0224.01</strain>
    </source>
</reference>
<organism evidence="2 3">
    <name type="scientific">Drosophila erecta</name>
    <name type="common">Fruit fly</name>
    <dbReference type="NCBI Taxonomy" id="7220"/>
    <lineage>
        <taxon>Eukaryota</taxon>
        <taxon>Metazoa</taxon>
        <taxon>Ecdysozoa</taxon>
        <taxon>Arthropoda</taxon>
        <taxon>Hexapoda</taxon>
        <taxon>Insecta</taxon>
        <taxon>Pterygota</taxon>
        <taxon>Neoptera</taxon>
        <taxon>Endopterygota</taxon>
        <taxon>Diptera</taxon>
        <taxon>Brachycera</taxon>
        <taxon>Muscomorpha</taxon>
        <taxon>Ephydroidea</taxon>
        <taxon>Drosophilidae</taxon>
        <taxon>Drosophila</taxon>
        <taxon>Sophophora</taxon>
    </lineage>
</organism>
<name>A0A0Q5VUQ7_DROER</name>
<proteinExistence type="predicted"/>
<evidence type="ECO:0000256" key="1">
    <source>
        <dbReference type="SAM" id="MobiDB-lite"/>
    </source>
</evidence>